<gene>
    <name evidence="1" type="ORF">FHK87_15520</name>
</gene>
<dbReference type="OrthoDB" id="1187902at2"/>
<accession>A0A504JA66</accession>
<dbReference type="PROSITE" id="PS51257">
    <property type="entry name" value="PROKAR_LIPOPROTEIN"/>
    <property type="match status" value="1"/>
</dbReference>
<sequence length="218" mass="25024">MKTIYNSIFILFLSFIVACNNSKNTLDHTLAFSKSQKVNENQIDDSITYNKFEPRNSISYTGGDSLIVEKVVQINTLTLITGISKIHNDGVRLYAVDQEYNLLYQSKGQEDSWRLNLNFYKSKKGKNIVILAEVGAEESWGAYVYLYDGEKFKELDFLDFVALNSYKESQSIIPFLEITEKRNTSIQLSSTSKAIFLNNVTQKEVNAKDLIFTYHFEN</sequence>
<protein>
    <recommendedName>
        <fullName evidence="3">Lipoprotein</fullName>
    </recommendedName>
</protein>
<organism evidence="1 2">
    <name type="scientific">Aquimarina algicola</name>
    <dbReference type="NCBI Taxonomy" id="2589995"/>
    <lineage>
        <taxon>Bacteria</taxon>
        <taxon>Pseudomonadati</taxon>
        <taxon>Bacteroidota</taxon>
        <taxon>Flavobacteriia</taxon>
        <taxon>Flavobacteriales</taxon>
        <taxon>Flavobacteriaceae</taxon>
        <taxon>Aquimarina</taxon>
    </lineage>
</organism>
<dbReference type="Proteomes" id="UP000315540">
    <property type="component" value="Unassembled WGS sequence"/>
</dbReference>
<evidence type="ECO:0008006" key="3">
    <source>
        <dbReference type="Google" id="ProtNLM"/>
    </source>
</evidence>
<dbReference type="RefSeq" id="WP_140594668.1">
    <property type="nucleotide sequence ID" value="NZ_VFWZ01000004.1"/>
</dbReference>
<evidence type="ECO:0000313" key="2">
    <source>
        <dbReference type="Proteomes" id="UP000315540"/>
    </source>
</evidence>
<name>A0A504JA66_9FLAO</name>
<keyword evidence="2" id="KW-1185">Reference proteome</keyword>
<dbReference type="AlphaFoldDB" id="A0A504JA66"/>
<evidence type="ECO:0000313" key="1">
    <source>
        <dbReference type="EMBL" id="TPN85422.1"/>
    </source>
</evidence>
<proteinExistence type="predicted"/>
<comment type="caution">
    <text evidence="1">The sequence shown here is derived from an EMBL/GenBank/DDBJ whole genome shotgun (WGS) entry which is preliminary data.</text>
</comment>
<reference evidence="1 2" key="1">
    <citation type="submission" date="2019-06" db="EMBL/GenBank/DDBJ databases">
        <authorList>
            <person name="Meng X."/>
        </authorList>
    </citation>
    <scope>NUCLEOTIDE SEQUENCE [LARGE SCALE GENOMIC DNA]</scope>
    <source>
        <strain evidence="1 2">M625</strain>
    </source>
</reference>
<dbReference type="EMBL" id="VFWZ01000004">
    <property type="protein sequence ID" value="TPN85422.1"/>
    <property type="molecule type" value="Genomic_DNA"/>
</dbReference>